<dbReference type="Gene3D" id="3.40.50.720">
    <property type="entry name" value="NAD(P)-binding Rossmann-like Domain"/>
    <property type="match status" value="1"/>
</dbReference>
<dbReference type="PANTHER" id="PTHR10491">
    <property type="entry name" value="DTDP-4-DEHYDRORHAMNOSE REDUCTASE"/>
    <property type="match status" value="1"/>
</dbReference>
<dbReference type="EC" id="1.1.1.133" evidence="2"/>
<comment type="similarity">
    <text evidence="1 2">Belongs to the dTDP-4-dehydrorhamnose reductase family.</text>
</comment>
<feature type="domain" description="RmlD-like substrate binding" evidence="3">
    <location>
        <begin position="10"/>
        <end position="296"/>
    </location>
</feature>
<dbReference type="InterPro" id="IPR005913">
    <property type="entry name" value="dTDP_dehydrorham_reduct"/>
</dbReference>
<comment type="function">
    <text evidence="2">Catalyzes the reduction of dTDP-6-deoxy-L-lyxo-4-hexulose to yield dTDP-L-rhamnose.</text>
</comment>
<proteinExistence type="inferred from homology"/>
<dbReference type="CDD" id="cd05254">
    <property type="entry name" value="dTDP_HR_like_SDR_e"/>
    <property type="match status" value="1"/>
</dbReference>
<organism evidence="4">
    <name type="scientific">Cyanothece sp. (strain PCC 7425 / ATCC 29141)</name>
    <dbReference type="NCBI Taxonomy" id="395961"/>
    <lineage>
        <taxon>Bacteria</taxon>
        <taxon>Bacillati</taxon>
        <taxon>Cyanobacteriota</taxon>
        <taxon>Cyanophyceae</taxon>
        <taxon>Gomontiellales</taxon>
        <taxon>Cyanothecaceae</taxon>
        <taxon>Cyanothece</taxon>
    </lineage>
</organism>
<dbReference type="GO" id="GO:0008831">
    <property type="term" value="F:dTDP-4-dehydrorhamnose reductase activity"/>
    <property type="evidence" value="ECO:0007669"/>
    <property type="project" value="UniProtKB-EC"/>
</dbReference>
<protein>
    <recommendedName>
        <fullName evidence="2">dTDP-4-dehydrorhamnose reductase</fullName>
        <ecNumber evidence="2">1.1.1.133</ecNumber>
    </recommendedName>
</protein>
<dbReference type="InterPro" id="IPR036291">
    <property type="entry name" value="NAD(P)-bd_dom_sf"/>
</dbReference>
<dbReference type="PANTHER" id="PTHR10491:SF4">
    <property type="entry name" value="METHIONINE ADENOSYLTRANSFERASE 2 SUBUNIT BETA"/>
    <property type="match status" value="1"/>
</dbReference>
<evidence type="ECO:0000313" key="4">
    <source>
        <dbReference type="EMBL" id="ACL46609.1"/>
    </source>
</evidence>
<dbReference type="UniPathway" id="UPA00124"/>
<keyword evidence="2 4" id="KW-0560">Oxidoreductase</keyword>
<dbReference type="Pfam" id="PF04321">
    <property type="entry name" value="RmlD_sub_bind"/>
    <property type="match status" value="1"/>
</dbReference>
<dbReference type="NCBIfam" id="TIGR01214">
    <property type="entry name" value="rmlD"/>
    <property type="match status" value="1"/>
</dbReference>
<dbReference type="InterPro" id="IPR029903">
    <property type="entry name" value="RmlD-like-bd"/>
</dbReference>
<sequence length="298" mass="32766">MSQATSSQPKILLLGSQGQVGAELQHILSSASELMALSRAQLDLAHPQRLPDLIAEIQPQVIINAAAYTAVDRAESEPEVAEIVNAKVPTELAIAARQCNALLVHLSTDYVFAGQQSTPYRETDPTAPLSVYGQTKLAGEEGIRQVWDRHLILRTAWVYGVYGKGNFVKTMLRLGADRSELRVVADQVGSPTWAADLAGAIAHLVQHFQPDWAGTYHYTNSGVTSWYDFAIAIFEEARQRGFKLQVEQVMPITTPEYPTPATRPAYSVLNCQKFSSLLGAAPPHWRQSLRQMLTNLST</sequence>
<dbReference type="EMBL" id="CP001344">
    <property type="protein sequence ID" value="ACL46609.1"/>
    <property type="molecule type" value="Genomic_DNA"/>
</dbReference>
<dbReference type="KEGG" id="cyn:Cyan7425_4296"/>
<keyword evidence="2" id="KW-0521">NADP</keyword>
<accession>B8HYF5</accession>
<dbReference type="STRING" id="395961.Cyan7425_4296"/>
<name>B8HYF5_CYAP4</name>
<dbReference type="GO" id="GO:0019305">
    <property type="term" value="P:dTDP-rhamnose biosynthetic process"/>
    <property type="evidence" value="ECO:0007669"/>
    <property type="project" value="UniProtKB-UniPathway"/>
</dbReference>
<dbReference type="Gene3D" id="3.90.25.10">
    <property type="entry name" value="UDP-galactose 4-epimerase, domain 1"/>
    <property type="match status" value="1"/>
</dbReference>
<dbReference type="HOGENOM" id="CLU_045518_1_0_3"/>
<dbReference type="GO" id="GO:0005829">
    <property type="term" value="C:cytosol"/>
    <property type="evidence" value="ECO:0007669"/>
    <property type="project" value="TreeGrafter"/>
</dbReference>
<dbReference type="AlphaFoldDB" id="B8HYF5"/>
<reference evidence="4" key="1">
    <citation type="submission" date="2009-01" db="EMBL/GenBank/DDBJ databases">
        <title>Complete sequence of chromosome Cyanothece sp. PCC 7425.</title>
        <authorList>
            <consortium name="US DOE Joint Genome Institute"/>
            <person name="Lucas S."/>
            <person name="Copeland A."/>
            <person name="Lapidus A."/>
            <person name="Glavina del Rio T."/>
            <person name="Dalin E."/>
            <person name="Tice H."/>
            <person name="Bruce D."/>
            <person name="Goodwin L."/>
            <person name="Pitluck S."/>
            <person name="Sims D."/>
            <person name="Meineke L."/>
            <person name="Brettin T."/>
            <person name="Detter J.C."/>
            <person name="Han C."/>
            <person name="Larimer F."/>
            <person name="Land M."/>
            <person name="Hauser L."/>
            <person name="Kyrpides N."/>
            <person name="Ovchinnikova G."/>
            <person name="Liberton M."/>
            <person name="Stoeckel J."/>
            <person name="Banerjee A."/>
            <person name="Singh A."/>
            <person name="Page L."/>
            <person name="Sato H."/>
            <person name="Zhao L."/>
            <person name="Sherman L."/>
            <person name="Pakrasi H."/>
            <person name="Richardson P."/>
        </authorList>
    </citation>
    <scope>NUCLEOTIDE SEQUENCE</scope>
    <source>
        <strain evidence="4">PCC 7425</strain>
    </source>
</reference>
<comment type="pathway">
    <text evidence="2">Carbohydrate biosynthesis; dTDP-L-rhamnose biosynthesis.</text>
</comment>
<dbReference type="eggNOG" id="COG1091">
    <property type="taxonomic scope" value="Bacteria"/>
</dbReference>
<evidence type="ECO:0000256" key="2">
    <source>
        <dbReference type="RuleBase" id="RU364082"/>
    </source>
</evidence>
<evidence type="ECO:0000259" key="3">
    <source>
        <dbReference type="Pfam" id="PF04321"/>
    </source>
</evidence>
<evidence type="ECO:0000256" key="1">
    <source>
        <dbReference type="ARBA" id="ARBA00010944"/>
    </source>
</evidence>
<dbReference type="SUPFAM" id="SSF51735">
    <property type="entry name" value="NAD(P)-binding Rossmann-fold domains"/>
    <property type="match status" value="1"/>
</dbReference>
<gene>
    <name evidence="4" type="ordered locus">Cyan7425_4296</name>
</gene>